<dbReference type="Pfam" id="PF00379">
    <property type="entry name" value="Chitin_bind_4"/>
    <property type="match status" value="1"/>
</dbReference>
<protein>
    <submittedName>
        <fullName evidence="4">Cuticle protein 19</fullName>
    </submittedName>
</protein>
<dbReference type="PROSITE" id="PS51155">
    <property type="entry name" value="CHIT_BIND_RR_2"/>
    <property type="match status" value="1"/>
</dbReference>
<dbReference type="PANTHER" id="PTHR12236:SF95">
    <property type="entry name" value="CUTICULAR PROTEIN 76BD, ISOFORM C-RELATED"/>
    <property type="match status" value="1"/>
</dbReference>
<gene>
    <name evidence="4" type="ORF">EVAR_102360_1</name>
</gene>
<dbReference type="EMBL" id="BGZK01000862">
    <property type="protein sequence ID" value="GBP63196.1"/>
    <property type="molecule type" value="Genomic_DNA"/>
</dbReference>
<dbReference type="OrthoDB" id="7789829at2759"/>
<dbReference type="STRING" id="151549.A0A4C1XH24"/>
<dbReference type="PANTHER" id="PTHR12236">
    <property type="entry name" value="STRUCTURAL CONTITUENT OF CUTICLE"/>
    <property type="match status" value="1"/>
</dbReference>
<accession>A0A4C1XH24</accession>
<comment type="caution">
    <text evidence="4">The sequence shown here is derived from an EMBL/GenBank/DDBJ whole genome shotgun (WGS) entry which is preliminary data.</text>
</comment>
<keyword evidence="1 3" id="KW-0193">Cuticle</keyword>
<evidence type="ECO:0000256" key="3">
    <source>
        <dbReference type="PROSITE-ProRule" id="PRU00497"/>
    </source>
</evidence>
<keyword evidence="2" id="KW-0732">Signal</keyword>
<dbReference type="GO" id="GO:0005615">
    <property type="term" value="C:extracellular space"/>
    <property type="evidence" value="ECO:0007669"/>
    <property type="project" value="TreeGrafter"/>
</dbReference>
<reference evidence="4 5" key="1">
    <citation type="journal article" date="2019" name="Commun. Biol.">
        <title>The bagworm genome reveals a unique fibroin gene that provides high tensile strength.</title>
        <authorList>
            <person name="Kono N."/>
            <person name="Nakamura H."/>
            <person name="Ohtoshi R."/>
            <person name="Tomita M."/>
            <person name="Numata K."/>
            <person name="Arakawa K."/>
        </authorList>
    </citation>
    <scope>NUCLEOTIDE SEQUENCE [LARGE SCALE GENOMIC DNA]</scope>
</reference>
<dbReference type="Proteomes" id="UP000299102">
    <property type="component" value="Unassembled WGS sequence"/>
</dbReference>
<name>A0A4C1XH24_EUMVA</name>
<dbReference type="AlphaFoldDB" id="A0A4C1XH24"/>
<keyword evidence="5" id="KW-1185">Reference proteome</keyword>
<dbReference type="InterPro" id="IPR000618">
    <property type="entry name" value="Insect_cuticle"/>
</dbReference>
<evidence type="ECO:0000313" key="5">
    <source>
        <dbReference type="Proteomes" id="UP000299102"/>
    </source>
</evidence>
<dbReference type="InterPro" id="IPR051217">
    <property type="entry name" value="Insect_Cuticle_Struc_Prot"/>
</dbReference>
<sequence length="199" mass="21474">MTFKVMTNHKALGRLKDNIDRNVKLASAEGARSDLISSDRTDNGRIANILRSLIPTVGRSTPAARAPPILSLSAAVAVAQAGLLGSIGHGYGGHAISSQQNIVHHDTHYAAPLHYSAPVHYSAPALIAAPAHHEDHYGGHDEYAHPKYHYSYSVEDPHTGDHKSQHEARDGDVVKGEYSLLQPDGTFRKVSYSADDHHG</sequence>
<dbReference type="GO" id="GO:0031012">
    <property type="term" value="C:extracellular matrix"/>
    <property type="evidence" value="ECO:0007669"/>
    <property type="project" value="TreeGrafter"/>
</dbReference>
<organism evidence="4 5">
    <name type="scientific">Eumeta variegata</name>
    <name type="common">Bagworm moth</name>
    <name type="synonym">Eumeta japonica</name>
    <dbReference type="NCBI Taxonomy" id="151549"/>
    <lineage>
        <taxon>Eukaryota</taxon>
        <taxon>Metazoa</taxon>
        <taxon>Ecdysozoa</taxon>
        <taxon>Arthropoda</taxon>
        <taxon>Hexapoda</taxon>
        <taxon>Insecta</taxon>
        <taxon>Pterygota</taxon>
        <taxon>Neoptera</taxon>
        <taxon>Endopterygota</taxon>
        <taxon>Lepidoptera</taxon>
        <taxon>Glossata</taxon>
        <taxon>Ditrysia</taxon>
        <taxon>Tineoidea</taxon>
        <taxon>Psychidae</taxon>
        <taxon>Oiketicinae</taxon>
        <taxon>Eumeta</taxon>
    </lineage>
</organism>
<dbReference type="GO" id="GO:0042302">
    <property type="term" value="F:structural constituent of cuticle"/>
    <property type="evidence" value="ECO:0007669"/>
    <property type="project" value="UniProtKB-UniRule"/>
</dbReference>
<evidence type="ECO:0000313" key="4">
    <source>
        <dbReference type="EMBL" id="GBP63196.1"/>
    </source>
</evidence>
<evidence type="ECO:0000256" key="1">
    <source>
        <dbReference type="ARBA" id="ARBA00022460"/>
    </source>
</evidence>
<proteinExistence type="predicted"/>
<dbReference type="PRINTS" id="PR00947">
    <property type="entry name" value="CUTICLE"/>
</dbReference>
<evidence type="ECO:0000256" key="2">
    <source>
        <dbReference type="ARBA" id="ARBA00022729"/>
    </source>
</evidence>